<feature type="chain" id="PRO_5041662660" description="DUF5666 domain-containing protein" evidence="1">
    <location>
        <begin position="27"/>
        <end position="113"/>
    </location>
</feature>
<sequence length="113" mass="11981">MRSVLRLCCVLWLAVGMAGTPASLFAANQKGAVHTVRGQVVATNLKDEPHTIVIRSGRPNKEELIVGASVPPEAKITKGTRAITLADVKVGDVADLTYSKNPDGLVAQSIHIR</sequence>
<dbReference type="Proteomes" id="UP001179121">
    <property type="component" value="Chromosome"/>
</dbReference>
<name>A0AA86N348_9BACT</name>
<evidence type="ECO:0000313" key="3">
    <source>
        <dbReference type="Proteomes" id="UP001179121"/>
    </source>
</evidence>
<dbReference type="AlphaFoldDB" id="A0AA86N348"/>
<protein>
    <recommendedName>
        <fullName evidence="4">DUF5666 domain-containing protein</fullName>
    </recommendedName>
</protein>
<reference evidence="2" key="1">
    <citation type="submission" date="2022-10" db="EMBL/GenBank/DDBJ databases">
        <authorList>
            <person name="Koch H."/>
        </authorList>
    </citation>
    <scope>NUCLEOTIDE SEQUENCE</scope>
    <source>
        <strain evidence="2">DNF</strain>
    </source>
</reference>
<accession>A0AA86N348</accession>
<organism evidence="2 3">
    <name type="scientific">Nitrospira tepida</name>
    <dbReference type="NCBI Taxonomy" id="2973512"/>
    <lineage>
        <taxon>Bacteria</taxon>
        <taxon>Pseudomonadati</taxon>
        <taxon>Nitrospirota</taxon>
        <taxon>Nitrospiria</taxon>
        <taxon>Nitrospirales</taxon>
        <taxon>Nitrospiraceae</taxon>
        <taxon>Nitrospira</taxon>
    </lineage>
</organism>
<evidence type="ECO:0000313" key="2">
    <source>
        <dbReference type="EMBL" id="CAI4033898.1"/>
    </source>
</evidence>
<proteinExistence type="predicted"/>
<evidence type="ECO:0008006" key="4">
    <source>
        <dbReference type="Google" id="ProtNLM"/>
    </source>
</evidence>
<dbReference type="KEGG" id="nti:DNFV4_04340"/>
<dbReference type="RefSeq" id="WP_289271322.1">
    <property type="nucleotide sequence ID" value="NZ_OX365700.1"/>
</dbReference>
<keyword evidence="3" id="KW-1185">Reference proteome</keyword>
<gene>
    <name evidence="2" type="ORF">DNFV4_04340</name>
</gene>
<feature type="signal peptide" evidence="1">
    <location>
        <begin position="1"/>
        <end position="26"/>
    </location>
</feature>
<evidence type="ECO:0000256" key="1">
    <source>
        <dbReference type="SAM" id="SignalP"/>
    </source>
</evidence>
<dbReference type="EMBL" id="OX365700">
    <property type="protein sequence ID" value="CAI4033898.1"/>
    <property type="molecule type" value="Genomic_DNA"/>
</dbReference>
<keyword evidence="1" id="KW-0732">Signal</keyword>